<gene>
    <name evidence="1" type="ORF">VMCG_01095</name>
</gene>
<accession>A0A423X5L3</accession>
<evidence type="ECO:0000313" key="2">
    <source>
        <dbReference type="Proteomes" id="UP000283895"/>
    </source>
</evidence>
<dbReference type="AlphaFoldDB" id="A0A423X5L3"/>
<protein>
    <submittedName>
        <fullName evidence="1">Uncharacterized protein</fullName>
    </submittedName>
</protein>
<dbReference type="Proteomes" id="UP000283895">
    <property type="component" value="Unassembled WGS sequence"/>
</dbReference>
<reference evidence="1 2" key="1">
    <citation type="submission" date="2015-09" db="EMBL/GenBank/DDBJ databases">
        <title>Host preference determinants of Valsa canker pathogens revealed by comparative genomics.</title>
        <authorList>
            <person name="Yin Z."/>
            <person name="Huang L."/>
        </authorList>
    </citation>
    <scope>NUCLEOTIDE SEQUENCE [LARGE SCALE GENOMIC DNA]</scope>
    <source>
        <strain evidence="1 2">03-1</strain>
    </source>
</reference>
<name>A0A423X5L3_9PEZI</name>
<proteinExistence type="predicted"/>
<dbReference type="EMBL" id="LKEA01000002">
    <property type="protein sequence ID" value="ROW11057.1"/>
    <property type="molecule type" value="Genomic_DNA"/>
</dbReference>
<keyword evidence="2" id="KW-1185">Reference proteome</keyword>
<organism evidence="1 2">
    <name type="scientific">Cytospora schulzeri</name>
    <dbReference type="NCBI Taxonomy" id="448051"/>
    <lineage>
        <taxon>Eukaryota</taxon>
        <taxon>Fungi</taxon>
        <taxon>Dikarya</taxon>
        <taxon>Ascomycota</taxon>
        <taxon>Pezizomycotina</taxon>
        <taxon>Sordariomycetes</taxon>
        <taxon>Sordariomycetidae</taxon>
        <taxon>Diaporthales</taxon>
        <taxon>Cytosporaceae</taxon>
        <taxon>Cytospora</taxon>
    </lineage>
</organism>
<comment type="caution">
    <text evidence="1">The sequence shown here is derived from an EMBL/GenBank/DDBJ whole genome shotgun (WGS) entry which is preliminary data.</text>
</comment>
<evidence type="ECO:0000313" key="1">
    <source>
        <dbReference type="EMBL" id="ROW11057.1"/>
    </source>
</evidence>
<sequence length="152" mass="16686">MWKEFRFGLAARGVVTNGIRMSAQDFGQGKKNSSATPMRTRPKAHWQNFGVSGAGPNHEERVRAMCGRQNSKDGNVEASKLLSLFNSQLPENGGAWGMGEEEMPYLRYKSPDAAAVDMFASLLSSKLAPAYANLKSCLCAYQSHTIRISHSE</sequence>